<sequence length="224" mass="24616">MKGRMVVFGGVLLALSMPAMSSASNWELYDDFNSETIDQEKWVNTNTISTISIENGQLKIIHPEGTSTQSAYLKFIHNPETIIGMKASIKVSSCSGDVRARMAAYAGAIDDNHYWTAIQIRPSVNRITTSSTLQGPPPNYETIADTHSAEFPNPINLIGNTYTASIMFSDDKISYAVEGLGAINFKYPIPVDSSTENWRVLGTRATNGDGPCTVYFDNVYVLRK</sequence>
<evidence type="ECO:0000313" key="2">
    <source>
        <dbReference type="EMBL" id="SHO53801.1"/>
    </source>
</evidence>
<evidence type="ECO:0000256" key="1">
    <source>
        <dbReference type="SAM" id="SignalP"/>
    </source>
</evidence>
<keyword evidence="1" id="KW-0732">Signal</keyword>
<protein>
    <submittedName>
        <fullName evidence="2">Uncharacterized protein</fullName>
    </submittedName>
</protein>
<dbReference type="RefSeq" id="WP_073617314.1">
    <property type="nucleotide sequence ID" value="NZ_FRFE01000079.1"/>
</dbReference>
<organism evidence="2 3">
    <name type="scientific">Desulfopila aestuarii DSM 18488</name>
    <dbReference type="NCBI Taxonomy" id="1121416"/>
    <lineage>
        <taxon>Bacteria</taxon>
        <taxon>Pseudomonadati</taxon>
        <taxon>Thermodesulfobacteriota</taxon>
        <taxon>Desulfobulbia</taxon>
        <taxon>Desulfobulbales</taxon>
        <taxon>Desulfocapsaceae</taxon>
        <taxon>Desulfopila</taxon>
    </lineage>
</organism>
<feature type="chain" id="PRO_5012703647" evidence="1">
    <location>
        <begin position="22"/>
        <end position="224"/>
    </location>
</feature>
<reference evidence="2 3" key="1">
    <citation type="submission" date="2016-12" db="EMBL/GenBank/DDBJ databases">
        <authorList>
            <person name="Song W.-J."/>
            <person name="Kurnit D.M."/>
        </authorList>
    </citation>
    <scope>NUCLEOTIDE SEQUENCE [LARGE SCALE GENOMIC DNA]</scope>
    <source>
        <strain evidence="2 3">DSM 18488</strain>
    </source>
</reference>
<proteinExistence type="predicted"/>
<dbReference type="OrthoDB" id="5435941at2"/>
<accession>A0A1M7YMC1</accession>
<dbReference type="EMBL" id="FRFE01000079">
    <property type="protein sequence ID" value="SHO53801.1"/>
    <property type="molecule type" value="Genomic_DNA"/>
</dbReference>
<feature type="signal peptide" evidence="1">
    <location>
        <begin position="1"/>
        <end position="21"/>
    </location>
</feature>
<dbReference type="Proteomes" id="UP000184603">
    <property type="component" value="Unassembled WGS sequence"/>
</dbReference>
<gene>
    <name evidence="2" type="ORF">SAMN02745220_05322</name>
</gene>
<keyword evidence="3" id="KW-1185">Reference proteome</keyword>
<name>A0A1M7YMC1_9BACT</name>
<evidence type="ECO:0000313" key="3">
    <source>
        <dbReference type="Proteomes" id="UP000184603"/>
    </source>
</evidence>
<dbReference type="AlphaFoldDB" id="A0A1M7YMC1"/>